<dbReference type="Pfam" id="PF00656">
    <property type="entry name" value="Peptidase_C14"/>
    <property type="match status" value="1"/>
</dbReference>
<name>A0ABU8AN77_9ACTN</name>
<dbReference type="Gene3D" id="3.40.50.1460">
    <property type="match status" value="1"/>
</dbReference>
<keyword evidence="1" id="KW-1133">Transmembrane helix</keyword>
<reference evidence="3" key="1">
    <citation type="submission" date="2023-04" db="EMBL/GenBank/DDBJ databases">
        <title>Genomic diversity of scab-causing Streptomyces spp. in the province of Quebec, Canada.</title>
        <authorList>
            <person name="Biessy A."/>
            <person name="Cadieux M."/>
            <person name="Ciotola M."/>
            <person name="Filion M."/>
        </authorList>
    </citation>
    <scope>NUCLEOTIDE SEQUENCE</scope>
    <source>
        <strain evidence="3">B21-115</strain>
    </source>
</reference>
<feature type="transmembrane region" description="Helical" evidence="1">
    <location>
        <begin position="677"/>
        <end position="699"/>
    </location>
</feature>
<dbReference type="EMBL" id="JARULZ010000001">
    <property type="protein sequence ID" value="MEH0635115.1"/>
    <property type="molecule type" value="Genomic_DNA"/>
</dbReference>
<dbReference type="NCBIfam" id="NF047832">
    <property type="entry name" value="caspase_w_EACC1"/>
    <property type="match status" value="1"/>
</dbReference>
<evidence type="ECO:0000313" key="3">
    <source>
        <dbReference type="EMBL" id="MEH0635115.1"/>
    </source>
</evidence>
<evidence type="ECO:0000313" key="4">
    <source>
        <dbReference type="Proteomes" id="UP001310290"/>
    </source>
</evidence>
<dbReference type="InterPro" id="IPR011600">
    <property type="entry name" value="Pept_C14_caspase"/>
</dbReference>
<dbReference type="InterPro" id="IPR029030">
    <property type="entry name" value="Caspase-like_dom_sf"/>
</dbReference>
<comment type="caution">
    <text evidence="3">The sequence shown here is derived from an EMBL/GenBank/DDBJ whole genome shotgun (WGS) entry which is preliminary data.</text>
</comment>
<dbReference type="SUPFAM" id="SSF52129">
    <property type="entry name" value="Caspase-like"/>
    <property type="match status" value="1"/>
</dbReference>
<sequence>MTVRLPDPRGSRAVLIGTSRYDSDLPDLLAVRNNLEVLQELLTSDAFGGFPRERCEVIQDAPDPRAVCAKIREAAMTATDTLLVYFSGHGVLNEQLKLHLALTGTDDSDVRWTSIPFEAIREILEASPCPNKILILDCCNSGRVLDTLMGNDPAPAEALSIRGTYILTSSANAPSYAPVGARYTAFTGEFLHLLRDGIPNGPDLLPLSTLYDPLTKSLSRRGYPEPRQQSSDGHARLGLVRNRWAARPVAAEAEGALEKRPLSGEVRFGPSPFFRRVRNWGIGLPLSLGLLLVAVSLLPAKGKDTDLTNWRHWVAMVALGAIVLVTATLGKRNPAGYSLVVSSDGVEVQYGESEHFSYPWHRIGRAWIRQRPPSRLRGRRCDLMVRPMPGVYSHTASRRTPGPHQDDTEGTLRFADLHRLRTTPEAVEAALALYAGAAWTPSPDLAADRALTLGADRVFTADRRVLAGVAVVCVVLGVDAAPLHVFVRPAEILSAFIPLINSVLLLGTAWFAVSRFVRPVRLAVGAAGLTLTRGQLEITYAWTEIQHVGIVNWPRGARYFGFLVVRPAASVPGGVDRTGMLLPKLAPGALTLCPLAEITHDRRLLEAALARFADEGQLALPGEAWLRTPPGRPAPARSGVTFRGRQPAQVSVIVGSALFAPLVVSGQMADVTWARDWVPVLDGLLLLPLFAFGLAGYYLTGRHHVHVHVGPAGLTLRAFADRRLHIPWADMDRIGIVVRPDPRQHDLVLWPRLGADIPRALWLSTQKCHGGLRLLTLENYRVEASPEDVDQAIARFAGRRHTHMSQLRQSASKRKN</sequence>
<evidence type="ECO:0000259" key="2">
    <source>
        <dbReference type="Pfam" id="PF00656"/>
    </source>
</evidence>
<feature type="transmembrane region" description="Helical" evidence="1">
    <location>
        <begin position="647"/>
        <end position="665"/>
    </location>
</feature>
<accession>A0ABU8AN77</accession>
<dbReference type="Proteomes" id="UP001310290">
    <property type="component" value="Unassembled WGS sequence"/>
</dbReference>
<keyword evidence="1" id="KW-0812">Transmembrane</keyword>
<proteinExistence type="predicted"/>
<dbReference type="RefSeq" id="WP_334659048.1">
    <property type="nucleotide sequence ID" value="NZ_JARULZ010000001.1"/>
</dbReference>
<feature type="transmembrane region" description="Helical" evidence="1">
    <location>
        <begin position="492"/>
        <end position="513"/>
    </location>
</feature>
<feature type="domain" description="Peptidase C14 caspase" evidence="2">
    <location>
        <begin position="12"/>
        <end position="198"/>
    </location>
</feature>
<feature type="transmembrane region" description="Helical" evidence="1">
    <location>
        <begin position="280"/>
        <end position="298"/>
    </location>
</feature>
<keyword evidence="1" id="KW-0472">Membrane</keyword>
<feature type="transmembrane region" description="Helical" evidence="1">
    <location>
        <begin position="465"/>
        <end position="486"/>
    </location>
</feature>
<protein>
    <submittedName>
        <fullName evidence="3">Caspase family protein</fullName>
    </submittedName>
</protein>
<keyword evidence="4" id="KW-1185">Reference proteome</keyword>
<feature type="transmembrane region" description="Helical" evidence="1">
    <location>
        <begin position="310"/>
        <end position="329"/>
    </location>
</feature>
<organism evidence="3 4">
    <name type="scientific">Streptomyces bottropensis</name>
    <dbReference type="NCBI Taxonomy" id="42235"/>
    <lineage>
        <taxon>Bacteria</taxon>
        <taxon>Bacillati</taxon>
        <taxon>Actinomycetota</taxon>
        <taxon>Actinomycetes</taxon>
        <taxon>Kitasatosporales</taxon>
        <taxon>Streptomycetaceae</taxon>
        <taxon>Streptomyces</taxon>
    </lineage>
</organism>
<evidence type="ECO:0000256" key="1">
    <source>
        <dbReference type="SAM" id="Phobius"/>
    </source>
</evidence>
<gene>
    <name evidence="3" type="ORF">QBA35_17565</name>
</gene>